<evidence type="ECO:0000313" key="2">
    <source>
        <dbReference type="Proteomes" id="UP000003922"/>
    </source>
</evidence>
<reference evidence="1" key="3">
    <citation type="submission" date="2016-12" db="EMBL/GenBank/DDBJ databases">
        <title>Annotation of the draft genome assembly of Crocosphaera watsonii WH 8501.</title>
        <authorList>
            <consortium name="US DOE Joint Genome Institute (JGI-ORNL)"/>
            <person name="Larimer F."/>
            <person name="Land M."/>
        </authorList>
    </citation>
    <scope>NUCLEOTIDE SEQUENCE</scope>
    <source>
        <strain evidence="1">WH 8501</strain>
    </source>
</reference>
<dbReference type="EMBL" id="AADV02000003">
    <property type="protein sequence ID" value="EAM51862.1"/>
    <property type="molecule type" value="Genomic_DNA"/>
</dbReference>
<dbReference type="KEGG" id="cwa:CwatDRAFT_4951"/>
<evidence type="ECO:0000313" key="1">
    <source>
        <dbReference type="EMBL" id="EAM51862.1"/>
    </source>
</evidence>
<accession>Q4C6V6</accession>
<name>Q4C6V6_CROWT</name>
<dbReference type="AlphaFoldDB" id="Q4C6V6"/>
<keyword evidence="2" id="KW-1185">Reference proteome</keyword>
<proteinExistence type="predicted"/>
<reference evidence="1" key="1">
    <citation type="submission" date="2004-02" db="EMBL/GenBank/DDBJ databases">
        <authorList>
            <consortium name="DOE Joint Genome Institute"/>
        </authorList>
    </citation>
    <scope>NUCLEOTIDE SEQUENCE [LARGE SCALE GENOMIC DNA]</scope>
    <source>
        <strain evidence="1">WH 8501</strain>
    </source>
</reference>
<dbReference type="Proteomes" id="UP000003922">
    <property type="component" value="Unassembled WGS sequence"/>
</dbReference>
<comment type="caution">
    <text evidence="1">The sequence shown here is derived from an EMBL/GenBank/DDBJ whole genome shotgun (WGS) entry which is preliminary data.</text>
</comment>
<protein>
    <submittedName>
        <fullName evidence="1">Uncharacterized protein</fullName>
    </submittedName>
</protein>
<organism evidence="1 2">
    <name type="scientific">Crocosphaera watsonii WH 8501</name>
    <dbReference type="NCBI Taxonomy" id="165597"/>
    <lineage>
        <taxon>Bacteria</taxon>
        <taxon>Bacillati</taxon>
        <taxon>Cyanobacteriota</taxon>
        <taxon>Cyanophyceae</taxon>
        <taxon>Oscillatoriophycideae</taxon>
        <taxon>Chroococcales</taxon>
        <taxon>Aphanothecaceae</taxon>
        <taxon>Crocosphaera</taxon>
    </lineage>
</organism>
<sequence>MFSREVLPMKRLLSMLLMSAVITVTNTALSIPLSPSLLPSQQNKEEQITREIQVAFPDFVVVSLKSGNRVTGNFLDLNNLSLIISFKDYVAGIPLSDIQSIEFKDQVLIPANQSVICQQSNNQCRRVPLSQNQEQEPTIMESIPLASLSLFRGSKTALLTITEPLQYDENENLNYLSNKNIHIINSLEIDESGELITLSFIPSKR</sequence>
<gene>
    <name evidence="1" type="ORF">CwatDRAFT_4951</name>
</gene>
<reference evidence="1" key="2">
    <citation type="submission" date="2005-06" db="EMBL/GenBank/DDBJ databases">
        <title>Sequencing of the draft genome and assembly of Crocosphaera watsonii WH 8501.</title>
        <authorList>
            <consortium name="US DOE Joint Genome Institute (JGI-PGF)"/>
            <person name="Copeland A."/>
            <person name="Lucas S."/>
            <person name="Lapidus A."/>
            <person name="Barry K."/>
            <person name="Detter C."/>
            <person name="Glavina T."/>
            <person name="Hammon N."/>
            <person name="Israni S."/>
            <person name="Pitluck S."/>
            <person name="Richardson P."/>
        </authorList>
    </citation>
    <scope>NUCLEOTIDE SEQUENCE [LARGE SCALE GENOMIC DNA]</scope>
    <source>
        <strain evidence="1">WH 8501</strain>
    </source>
</reference>